<dbReference type="InterPro" id="IPR030678">
    <property type="entry name" value="Peptide/Ni-bd"/>
</dbReference>
<dbReference type="GO" id="GO:0015833">
    <property type="term" value="P:peptide transport"/>
    <property type="evidence" value="ECO:0007669"/>
    <property type="project" value="TreeGrafter"/>
</dbReference>
<keyword evidence="7" id="KW-1185">Reference proteome</keyword>
<evidence type="ECO:0000313" key="6">
    <source>
        <dbReference type="EMBL" id="MCV7423995.1"/>
    </source>
</evidence>
<dbReference type="GO" id="GO:1904680">
    <property type="term" value="F:peptide transmembrane transporter activity"/>
    <property type="evidence" value="ECO:0007669"/>
    <property type="project" value="TreeGrafter"/>
</dbReference>
<comment type="caution">
    <text evidence="6">The sequence shown here is derived from an EMBL/GenBank/DDBJ whole genome shotgun (WGS) entry which is preliminary data.</text>
</comment>
<evidence type="ECO:0000256" key="4">
    <source>
        <dbReference type="ARBA" id="ARBA00022729"/>
    </source>
</evidence>
<protein>
    <submittedName>
        <fullName evidence="6">ABC transporter substrate-binding protein</fullName>
    </submittedName>
</protein>
<dbReference type="EMBL" id="JACKVK010000013">
    <property type="protein sequence ID" value="MCV7423995.1"/>
    <property type="molecule type" value="Genomic_DNA"/>
</dbReference>
<dbReference type="InterPro" id="IPR039424">
    <property type="entry name" value="SBP_5"/>
</dbReference>
<dbReference type="RefSeq" id="WP_263998974.1">
    <property type="nucleotide sequence ID" value="NZ_JACKVK010000013.1"/>
</dbReference>
<dbReference type="PIRSF" id="PIRSF002741">
    <property type="entry name" value="MppA"/>
    <property type="match status" value="1"/>
</dbReference>
<comment type="similarity">
    <text evidence="2">Belongs to the bacterial solute-binding protein 5 family.</text>
</comment>
<dbReference type="GO" id="GO:0042597">
    <property type="term" value="C:periplasmic space"/>
    <property type="evidence" value="ECO:0007669"/>
    <property type="project" value="UniProtKB-ARBA"/>
</dbReference>
<evidence type="ECO:0000259" key="5">
    <source>
        <dbReference type="Pfam" id="PF00496"/>
    </source>
</evidence>
<keyword evidence="4" id="KW-0732">Signal</keyword>
<dbReference type="CDD" id="cd08492">
    <property type="entry name" value="PBP2_NikA_DppA_OppA_like_15"/>
    <property type="match status" value="1"/>
</dbReference>
<organism evidence="6 7">
    <name type="scientific">Mycobacterium yunnanensis</name>
    <dbReference type="NCBI Taxonomy" id="368477"/>
    <lineage>
        <taxon>Bacteria</taxon>
        <taxon>Bacillati</taxon>
        <taxon>Actinomycetota</taxon>
        <taxon>Actinomycetes</taxon>
        <taxon>Mycobacteriales</taxon>
        <taxon>Mycobacteriaceae</taxon>
        <taxon>Mycobacterium</taxon>
    </lineage>
</organism>
<reference evidence="6" key="2">
    <citation type="journal article" date="2022" name="BMC Genomics">
        <title>Comparative genome analysis of mycobacteria focusing on tRNA and non-coding RNA.</title>
        <authorList>
            <person name="Behra P.R.K."/>
            <person name="Pettersson B.M.F."/>
            <person name="Ramesh M."/>
            <person name="Das S."/>
            <person name="Dasgupta S."/>
            <person name="Kirsebom L.A."/>
        </authorList>
    </citation>
    <scope>NUCLEOTIDE SEQUENCE</scope>
    <source>
        <strain evidence="6">DSM 44838</strain>
    </source>
</reference>
<dbReference type="SUPFAM" id="SSF53850">
    <property type="entry name" value="Periplasmic binding protein-like II"/>
    <property type="match status" value="1"/>
</dbReference>
<reference evidence="6" key="1">
    <citation type="submission" date="2020-07" db="EMBL/GenBank/DDBJ databases">
        <authorList>
            <person name="Pettersson B.M.F."/>
            <person name="Behra P.R.K."/>
            <person name="Ramesh M."/>
            <person name="Das S."/>
            <person name="Dasgupta S."/>
            <person name="Kirsebom L.A."/>
        </authorList>
    </citation>
    <scope>NUCLEOTIDE SEQUENCE</scope>
    <source>
        <strain evidence="6">DSM 44838</strain>
    </source>
</reference>
<evidence type="ECO:0000313" key="7">
    <source>
        <dbReference type="Proteomes" id="UP001141629"/>
    </source>
</evidence>
<dbReference type="AlphaFoldDB" id="A0A9X3BW45"/>
<gene>
    <name evidence="6" type="ORF">H7K45_25915</name>
</gene>
<keyword evidence="3" id="KW-0813">Transport</keyword>
<accession>A0A9X3BW45</accession>
<feature type="domain" description="Solute-binding protein family 5" evidence="5">
    <location>
        <begin position="71"/>
        <end position="444"/>
    </location>
</feature>
<comment type="subcellular location">
    <subcellularLocation>
        <location evidence="1">Cell envelope</location>
    </subcellularLocation>
</comment>
<sequence length="537" mass="57901">MALGLVAASAAGCSAASTNSSVAPHSGGTITFAYKQEPVCLEAAIGGDEPQNYVATQILDRLVSRDQDGSFKPWLADSYTISDDGLQYTFKLHPGVKFTDGTPFNAAAVRSNVEFWRAPETGSVNWGAALADYVETRTPDDLTAVVVLSKPNSALLSYLAHPSGGIESPKAIARGTEAECASPVGTGPFKVEKWDRQSQVSLVRNDDYDWGPPQAKHTGAAYADKLIIRFISEPATRFGALTAGEVDAIDAIPPENFAEAKATANFQILNELQGGVPQQLDLNTTRAPFNDIKVRQAFLHAADVPGGVKQVFFGAFTAADAPLSPSTADYDPAQAGKYGYDLTTANRLLDDAGWTQRDAQGYRTKDGKRLTVVLPVSSSGQIQASEDALHEYIQAKAKDAGFDVQIQKNSSGTAYSQRQTDWDYDLYVDYWTINTPDTLRLIYSTEGLKAVAGYHNNESGFSNPAFDAAVNQARASTDDAERKRLYSQAQQLVSDNALTLPLYVFPIQVAANADKIRDVRLDWSGVTPAFYDAYVAS</sequence>
<dbReference type="PANTHER" id="PTHR30290:SF10">
    <property type="entry name" value="PERIPLASMIC OLIGOPEPTIDE-BINDING PROTEIN-RELATED"/>
    <property type="match status" value="1"/>
</dbReference>
<evidence type="ECO:0000256" key="3">
    <source>
        <dbReference type="ARBA" id="ARBA00022448"/>
    </source>
</evidence>
<dbReference type="Proteomes" id="UP001141629">
    <property type="component" value="Unassembled WGS sequence"/>
</dbReference>
<evidence type="ECO:0000256" key="2">
    <source>
        <dbReference type="ARBA" id="ARBA00005695"/>
    </source>
</evidence>
<proteinExistence type="inferred from homology"/>
<dbReference type="Gene3D" id="3.10.105.10">
    <property type="entry name" value="Dipeptide-binding Protein, Domain 3"/>
    <property type="match status" value="1"/>
</dbReference>
<dbReference type="InterPro" id="IPR000914">
    <property type="entry name" value="SBP_5_dom"/>
</dbReference>
<dbReference type="GO" id="GO:0030313">
    <property type="term" value="C:cell envelope"/>
    <property type="evidence" value="ECO:0007669"/>
    <property type="project" value="UniProtKB-SubCell"/>
</dbReference>
<evidence type="ECO:0000256" key="1">
    <source>
        <dbReference type="ARBA" id="ARBA00004196"/>
    </source>
</evidence>
<dbReference type="Gene3D" id="3.40.190.10">
    <property type="entry name" value="Periplasmic binding protein-like II"/>
    <property type="match status" value="1"/>
</dbReference>
<dbReference type="PANTHER" id="PTHR30290">
    <property type="entry name" value="PERIPLASMIC BINDING COMPONENT OF ABC TRANSPORTER"/>
    <property type="match status" value="1"/>
</dbReference>
<dbReference type="Pfam" id="PF00496">
    <property type="entry name" value="SBP_bac_5"/>
    <property type="match status" value="1"/>
</dbReference>
<dbReference type="GO" id="GO:0043190">
    <property type="term" value="C:ATP-binding cassette (ABC) transporter complex"/>
    <property type="evidence" value="ECO:0007669"/>
    <property type="project" value="InterPro"/>
</dbReference>
<name>A0A9X3BW45_9MYCO</name>